<protein>
    <submittedName>
        <fullName evidence="4">FecR family protein</fullName>
    </submittedName>
</protein>
<keyword evidence="1" id="KW-0472">Membrane</keyword>
<evidence type="ECO:0000259" key="3">
    <source>
        <dbReference type="Pfam" id="PF16344"/>
    </source>
</evidence>
<evidence type="ECO:0000313" key="5">
    <source>
        <dbReference type="Proteomes" id="UP001596023"/>
    </source>
</evidence>
<name>A0ABV9KQ63_9BACT</name>
<dbReference type="PANTHER" id="PTHR30273">
    <property type="entry name" value="PERIPLASMIC SIGNAL SENSOR AND SIGMA FACTOR ACTIVATOR FECR-RELATED"/>
    <property type="match status" value="1"/>
</dbReference>
<dbReference type="Proteomes" id="UP001596023">
    <property type="component" value="Unassembled WGS sequence"/>
</dbReference>
<reference evidence="5" key="1">
    <citation type="journal article" date="2019" name="Int. J. Syst. Evol. Microbiol.">
        <title>The Global Catalogue of Microorganisms (GCM) 10K type strain sequencing project: providing services to taxonomists for standard genome sequencing and annotation.</title>
        <authorList>
            <consortium name="The Broad Institute Genomics Platform"/>
            <consortium name="The Broad Institute Genome Sequencing Center for Infectious Disease"/>
            <person name="Wu L."/>
            <person name="Ma J."/>
        </authorList>
    </citation>
    <scope>NUCLEOTIDE SEQUENCE [LARGE SCALE GENOMIC DNA]</scope>
    <source>
        <strain evidence="5">CCUG 66188</strain>
    </source>
</reference>
<feature type="transmembrane region" description="Helical" evidence="1">
    <location>
        <begin position="86"/>
        <end position="107"/>
    </location>
</feature>
<dbReference type="PANTHER" id="PTHR30273:SF2">
    <property type="entry name" value="PROTEIN FECR"/>
    <property type="match status" value="1"/>
</dbReference>
<keyword evidence="1" id="KW-1133">Transmembrane helix</keyword>
<dbReference type="Gene3D" id="2.60.120.1440">
    <property type="match status" value="1"/>
</dbReference>
<accession>A0ABV9KQ63</accession>
<dbReference type="InterPro" id="IPR006860">
    <property type="entry name" value="FecR"/>
</dbReference>
<feature type="domain" description="FecR protein" evidence="2">
    <location>
        <begin position="183"/>
        <end position="273"/>
    </location>
</feature>
<evidence type="ECO:0000313" key="4">
    <source>
        <dbReference type="EMBL" id="MFC4672315.1"/>
    </source>
</evidence>
<proteinExistence type="predicted"/>
<dbReference type="Pfam" id="PF04773">
    <property type="entry name" value="FecR"/>
    <property type="match status" value="1"/>
</dbReference>
<organism evidence="4 5">
    <name type="scientific">Dysgonomonas termitidis</name>
    <dbReference type="NCBI Taxonomy" id="1516126"/>
    <lineage>
        <taxon>Bacteria</taxon>
        <taxon>Pseudomonadati</taxon>
        <taxon>Bacteroidota</taxon>
        <taxon>Bacteroidia</taxon>
        <taxon>Bacteroidales</taxon>
        <taxon>Dysgonomonadaceae</taxon>
        <taxon>Dysgonomonas</taxon>
    </lineage>
</organism>
<dbReference type="InterPro" id="IPR032508">
    <property type="entry name" value="FecR_C"/>
</dbReference>
<gene>
    <name evidence="4" type="ORF">ACFO6W_01270</name>
</gene>
<dbReference type="Pfam" id="PF16344">
    <property type="entry name" value="FecR_C"/>
    <property type="match status" value="1"/>
</dbReference>
<keyword evidence="1" id="KW-0812">Transmembrane</keyword>
<dbReference type="InterPro" id="IPR012373">
    <property type="entry name" value="Ferrdict_sens_TM"/>
</dbReference>
<dbReference type="RefSeq" id="WP_379993491.1">
    <property type="nucleotide sequence ID" value="NZ_JBHSGN010000008.1"/>
</dbReference>
<dbReference type="EMBL" id="JBHSGN010000008">
    <property type="protein sequence ID" value="MFC4672315.1"/>
    <property type="molecule type" value="Genomic_DNA"/>
</dbReference>
<evidence type="ECO:0000259" key="2">
    <source>
        <dbReference type="Pfam" id="PF04773"/>
    </source>
</evidence>
<feature type="domain" description="Protein FecR C-terminal" evidence="3">
    <location>
        <begin position="317"/>
        <end position="383"/>
    </location>
</feature>
<dbReference type="Gene3D" id="3.55.50.30">
    <property type="match status" value="1"/>
</dbReference>
<keyword evidence="5" id="KW-1185">Reference proteome</keyword>
<comment type="caution">
    <text evidence="4">The sequence shown here is derived from an EMBL/GenBank/DDBJ whole genome shotgun (WGS) entry which is preliminary data.</text>
</comment>
<evidence type="ECO:0000256" key="1">
    <source>
        <dbReference type="SAM" id="Phobius"/>
    </source>
</evidence>
<sequence>MDLKNKEIEEIIVRYLDGSIDSLEEKTLRAWIKDSEGNKKQFLQKYKLWNLSKLPYCDYNDENAYGTVIHKIYANKIRKRNISKKVMYVTSSVAAILILFFCIYTLIPKNRNEAEDIQSYVDNSQKPDMKGKEALLILSDDKKVSLNKDDSSIEYASNSIAINKDDSISKEGSSAFNQLVIPYGKRSSITFSDGTRAYVNAGTRLVYPVEFKQDIREIYVDGEIYIDVTPDKTRPFVVKTKDMDVAVLGTSFNVNAYENNKRKYVVLKTGAVKINKKQGKESILSPNQICEFDGSEDLLIKNVNANDYILWIHGMYKYNGEKLKNILYDLTKYYGIEIMCDQSIANMTYSGKLDLENELPVILKNITKMLSLTYIKENDKYIIKSYK</sequence>